<sequence>MMAARLTEAALRARVIAEARSWIGTPYLHQASLKNIGCDCLGLVRGVWRQVYGNEPEATPAYSPDWAESAKSEQLASAARRHMREIKPGDFRAGDLLVFRWRPHVPAKHLAIVVSTTTMIHAQQGAAVCEVPISNWWRRHLAYAFELRNPL</sequence>
<dbReference type="NCBIfam" id="TIGR02219">
    <property type="entry name" value="phage_NlpC_fam"/>
    <property type="match status" value="1"/>
</dbReference>
<dbReference type="AlphaFoldDB" id="A0A3B0SM65"/>
<dbReference type="PROSITE" id="PS51935">
    <property type="entry name" value="NLPC_P60"/>
    <property type="match status" value="1"/>
</dbReference>
<keyword evidence="2" id="KW-0645">Protease</keyword>
<evidence type="ECO:0000256" key="3">
    <source>
        <dbReference type="ARBA" id="ARBA00022801"/>
    </source>
</evidence>
<keyword evidence="3" id="KW-0378">Hydrolase</keyword>
<proteinExistence type="inferred from homology"/>
<gene>
    <name evidence="6" type="ORF">MNBD_ALPHA08-490</name>
</gene>
<dbReference type="GO" id="GO:0008234">
    <property type="term" value="F:cysteine-type peptidase activity"/>
    <property type="evidence" value="ECO:0007669"/>
    <property type="project" value="UniProtKB-KW"/>
</dbReference>
<dbReference type="InterPro" id="IPR038765">
    <property type="entry name" value="Papain-like_cys_pep_sf"/>
</dbReference>
<accession>A0A3B0SM65</accession>
<evidence type="ECO:0000313" key="6">
    <source>
        <dbReference type="EMBL" id="VAV95965.1"/>
    </source>
</evidence>
<dbReference type="InterPro" id="IPR000064">
    <property type="entry name" value="NLP_P60_dom"/>
</dbReference>
<dbReference type="EMBL" id="UOEC01000131">
    <property type="protein sequence ID" value="VAV95965.1"/>
    <property type="molecule type" value="Genomic_DNA"/>
</dbReference>
<dbReference type="Pfam" id="PF00877">
    <property type="entry name" value="NLPC_P60"/>
    <property type="match status" value="1"/>
</dbReference>
<dbReference type="InterPro" id="IPR011929">
    <property type="entry name" value="Phage_pept_NlpC/P60"/>
</dbReference>
<reference evidence="6" key="1">
    <citation type="submission" date="2018-06" db="EMBL/GenBank/DDBJ databases">
        <authorList>
            <person name="Zhirakovskaya E."/>
        </authorList>
    </citation>
    <scope>NUCLEOTIDE SEQUENCE</scope>
</reference>
<dbReference type="SUPFAM" id="SSF54001">
    <property type="entry name" value="Cysteine proteinases"/>
    <property type="match status" value="1"/>
</dbReference>
<feature type="domain" description="NlpC/P60" evidence="5">
    <location>
        <begin position="9"/>
        <end position="148"/>
    </location>
</feature>
<evidence type="ECO:0000259" key="5">
    <source>
        <dbReference type="PROSITE" id="PS51935"/>
    </source>
</evidence>
<protein>
    <submittedName>
        <fullName evidence="6">Gene Transfer Agent NlpC/P60 family peptidase</fullName>
    </submittedName>
</protein>
<name>A0A3B0SM65_9ZZZZ</name>
<comment type="similarity">
    <text evidence="1">Belongs to the peptidase C40 family.</text>
</comment>
<dbReference type="Gene3D" id="3.90.1720.10">
    <property type="entry name" value="endopeptidase domain like (from Nostoc punctiforme)"/>
    <property type="match status" value="1"/>
</dbReference>
<keyword evidence="4" id="KW-0788">Thiol protease</keyword>
<evidence type="ECO:0000256" key="4">
    <source>
        <dbReference type="ARBA" id="ARBA00022807"/>
    </source>
</evidence>
<organism evidence="6">
    <name type="scientific">hydrothermal vent metagenome</name>
    <dbReference type="NCBI Taxonomy" id="652676"/>
    <lineage>
        <taxon>unclassified sequences</taxon>
        <taxon>metagenomes</taxon>
        <taxon>ecological metagenomes</taxon>
    </lineage>
</organism>
<dbReference type="GO" id="GO:0006508">
    <property type="term" value="P:proteolysis"/>
    <property type="evidence" value="ECO:0007669"/>
    <property type="project" value="UniProtKB-KW"/>
</dbReference>
<evidence type="ECO:0000256" key="2">
    <source>
        <dbReference type="ARBA" id="ARBA00022670"/>
    </source>
</evidence>
<evidence type="ECO:0000256" key="1">
    <source>
        <dbReference type="ARBA" id="ARBA00007074"/>
    </source>
</evidence>